<evidence type="ECO:0000259" key="1">
    <source>
        <dbReference type="Pfam" id="PF08083"/>
    </source>
</evidence>
<gene>
    <name evidence="2" type="ORF">WUBG_15145</name>
</gene>
<dbReference type="EMBL" id="ADBV01013125">
    <property type="protein sequence ID" value="EJW73949.1"/>
    <property type="molecule type" value="Genomic_DNA"/>
</dbReference>
<feature type="non-terminal residue" evidence="2">
    <location>
        <position position="289"/>
    </location>
</feature>
<dbReference type="GO" id="GO:0071013">
    <property type="term" value="C:catalytic step 2 spliceosome"/>
    <property type="evidence" value="ECO:0007669"/>
    <property type="project" value="TreeGrafter"/>
</dbReference>
<dbReference type="GO" id="GO:0030623">
    <property type="term" value="F:U5 snRNA binding"/>
    <property type="evidence" value="ECO:0007669"/>
    <property type="project" value="TreeGrafter"/>
</dbReference>
<dbReference type="GO" id="GO:0017070">
    <property type="term" value="F:U6 snRNA binding"/>
    <property type="evidence" value="ECO:0007669"/>
    <property type="project" value="TreeGrafter"/>
</dbReference>
<dbReference type="InterPro" id="IPR012592">
    <property type="entry name" value="PROCN"/>
</dbReference>
<accession>J9EEU0</accession>
<evidence type="ECO:0000313" key="2">
    <source>
        <dbReference type="EMBL" id="EJW73949.1"/>
    </source>
</evidence>
<dbReference type="GO" id="GO:0000244">
    <property type="term" value="P:spliceosomal tri-snRNP complex assembly"/>
    <property type="evidence" value="ECO:0007669"/>
    <property type="project" value="TreeGrafter"/>
</dbReference>
<proteinExistence type="predicted"/>
<dbReference type="GO" id="GO:0030619">
    <property type="term" value="F:U1 snRNA binding"/>
    <property type="evidence" value="ECO:0007669"/>
    <property type="project" value="TreeGrafter"/>
</dbReference>
<dbReference type="PANTHER" id="PTHR11140">
    <property type="entry name" value="PRE-MRNA SPLICING FACTOR PRP8"/>
    <property type="match status" value="1"/>
</dbReference>
<reference evidence="3" key="1">
    <citation type="submission" date="2012-08" db="EMBL/GenBank/DDBJ databases">
        <title>The Genome Sequence of Wuchereria bancrofti.</title>
        <authorList>
            <person name="Nutman T.B."/>
            <person name="Fink D.L."/>
            <person name="Russ C."/>
            <person name="Young S."/>
            <person name="Zeng Q."/>
            <person name="Koehrsen M."/>
            <person name="Alvarado L."/>
            <person name="Berlin A."/>
            <person name="Chapman S.B."/>
            <person name="Chen Z."/>
            <person name="Freedman E."/>
            <person name="Gellesch M."/>
            <person name="Goldberg J."/>
            <person name="Griggs A."/>
            <person name="Gujja S."/>
            <person name="Heilman E.R."/>
            <person name="Heiman D."/>
            <person name="Hepburn T."/>
            <person name="Howarth C."/>
            <person name="Jen D."/>
            <person name="Larson L."/>
            <person name="Lewis B."/>
            <person name="Mehta T."/>
            <person name="Park D."/>
            <person name="Pearson M."/>
            <person name="Roberts A."/>
            <person name="Saif S."/>
            <person name="Shea T."/>
            <person name="Shenoy N."/>
            <person name="Sisk P."/>
            <person name="Stolte C."/>
            <person name="Sykes S."/>
            <person name="Walk T."/>
            <person name="White J."/>
            <person name="Yandava C."/>
            <person name="Haas B."/>
            <person name="Henn M.R."/>
            <person name="Nusbaum C."/>
            <person name="Birren B."/>
        </authorList>
    </citation>
    <scope>NUCLEOTIDE SEQUENCE [LARGE SCALE GENOMIC DNA]</scope>
    <source>
        <strain evidence="3">NA</strain>
    </source>
</reference>
<dbReference type="AlphaFoldDB" id="J9EEU0"/>
<dbReference type="Proteomes" id="UP000004810">
    <property type="component" value="Unassembled WGS sequence"/>
</dbReference>
<evidence type="ECO:0000313" key="3">
    <source>
        <dbReference type="Proteomes" id="UP000004810"/>
    </source>
</evidence>
<dbReference type="GO" id="GO:0005682">
    <property type="term" value="C:U5 snRNP"/>
    <property type="evidence" value="ECO:0007669"/>
    <property type="project" value="TreeGrafter"/>
</dbReference>
<dbReference type="Pfam" id="PF08083">
    <property type="entry name" value="PROCN"/>
    <property type="match status" value="1"/>
</dbReference>
<feature type="domain" description="PROCN" evidence="1">
    <location>
        <begin position="2"/>
        <end position="289"/>
    </location>
</feature>
<dbReference type="InterPro" id="IPR027652">
    <property type="entry name" value="PRP8"/>
</dbReference>
<dbReference type="PANTHER" id="PTHR11140:SF0">
    <property type="entry name" value="PRE-MRNA-PROCESSING-SPLICING FACTOR 8"/>
    <property type="match status" value="1"/>
</dbReference>
<dbReference type="GO" id="GO:0097157">
    <property type="term" value="F:pre-mRNA intronic binding"/>
    <property type="evidence" value="ECO:0007669"/>
    <property type="project" value="TreeGrafter"/>
</dbReference>
<organism evidence="2 3">
    <name type="scientific">Wuchereria bancrofti</name>
    <dbReference type="NCBI Taxonomy" id="6293"/>
    <lineage>
        <taxon>Eukaryota</taxon>
        <taxon>Metazoa</taxon>
        <taxon>Ecdysozoa</taxon>
        <taxon>Nematoda</taxon>
        <taxon>Chromadorea</taxon>
        <taxon>Rhabditida</taxon>
        <taxon>Spirurina</taxon>
        <taxon>Spiruromorpha</taxon>
        <taxon>Filarioidea</taxon>
        <taxon>Onchocercidae</taxon>
        <taxon>Wuchereria</taxon>
    </lineage>
</organism>
<comment type="caution">
    <text evidence="2">The sequence shown here is derived from an EMBL/GenBank/DDBJ whole genome shotgun (WGS) entry which is preliminary data.</text>
</comment>
<name>J9EEU0_WUCBA</name>
<sequence length="289" mass="34319">MPVKVRVSYQKLLKVFVLNALRHRPPKPQKRRYLFRSFKSTKFFQSTTLDWVEAGLQVLRQGYNMLNLLIHRKNLNYLHLDYNFNLKPVKTLTTKERKKSRFGNAFHLCREILRLTKLVVDAHVQYRLNNVDAYQLADGLQYIFSHVGQLTGMYRYKYKLMRQVRMCKDLKHLIYYRFNTGPVGKGPGCGVWAPGWRVWLFFMRGITPLLERWLGNLLSRQFEGRHSKGVAKTVTKQRVESHFDLELRAAVMHDILDMMPEGIKQNKARVILQHLSEAWRCWKANIPWK</sequence>
<dbReference type="GO" id="GO:0030620">
    <property type="term" value="F:U2 snRNA binding"/>
    <property type="evidence" value="ECO:0007669"/>
    <property type="project" value="TreeGrafter"/>
</dbReference>
<protein>
    <recommendedName>
        <fullName evidence="1">PROCN domain-containing protein</fullName>
    </recommendedName>
</protein>